<reference evidence="1 2" key="1">
    <citation type="submission" date="2022-06" db="EMBL/GenBank/DDBJ databases">
        <title>Runella sp. S5 genome sequencing.</title>
        <authorList>
            <person name="Park S."/>
        </authorList>
    </citation>
    <scope>NUCLEOTIDE SEQUENCE [LARGE SCALE GENOMIC DNA]</scope>
    <source>
        <strain evidence="1 2">S5</strain>
    </source>
</reference>
<sequence>MARKDTTIERTVEALRKRFDSLLGKCGGPHRLAKRLSQFDSYFNESIGVYEVSNAKRGKAGEVAMTRIVATMELLAAASPITAQTRAAKSLERMGVVAAYEPKYPATKQLKEKFSHSK</sequence>
<protein>
    <submittedName>
        <fullName evidence="1">Uncharacterized protein</fullName>
    </submittedName>
</protein>
<keyword evidence="2" id="KW-1185">Reference proteome</keyword>
<comment type="caution">
    <text evidence="1">The sequence shown here is derived from an EMBL/GenBank/DDBJ whole genome shotgun (WGS) entry which is preliminary data.</text>
</comment>
<accession>A0ABT1FRU7</accession>
<evidence type="ECO:0000313" key="2">
    <source>
        <dbReference type="Proteomes" id="UP001204772"/>
    </source>
</evidence>
<evidence type="ECO:0000313" key="1">
    <source>
        <dbReference type="EMBL" id="MCP1384480.1"/>
    </source>
</evidence>
<dbReference type="RefSeq" id="WP_253530052.1">
    <property type="nucleotide sequence ID" value="NZ_JAMZEL010000008.1"/>
</dbReference>
<proteinExistence type="predicted"/>
<name>A0ABT1FRU7_9BACT</name>
<organism evidence="1 2">
    <name type="scientific">Runella salmonicolor</name>
    <dbReference type="NCBI Taxonomy" id="2950278"/>
    <lineage>
        <taxon>Bacteria</taxon>
        <taxon>Pseudomonadati</taxon>
        <taxon>Bacteroidota</taxon>
        <taxon>Cytophagia</taxon>
        <taxon>Cytophagales</taxon>
        <taxon>Spirosomataceae</taxon>
        <taxon>Runella</taxon>
    </lineage>
</organism>
<dbReference type="EMBL" id="JAMZEL010000008">
    <property type="protein sequence ID" value="MCP1384480.1"/>
    <property type="molecule type" value="Genomic_DNA"/>
</dbReference>
<gene>
    <name evidence="1" type="ORF">NCI00_18725</name>
</gene>
<dbReference type="Proteomes" id="UP001204772">
    <property type="component" value="Unassembled WGS sequence"/>
</dbReference>